<reference evidence="2" key="4">
    <citation type="submission" date="2025-08" db="UniProtKB">
        <authorList>
            <consortium name="Ensembl"/>
        </authorList>
    </citation>
    <scope>IDENTIFICATION</scope>
</reference>
<reference evidence="3" key="1">
    <citation type="journal article" date="2014" name="Science">
        <title>Nonhuman genetics. Genomic basis for the convergent evolution of electric organs.</title>
        <authorList>
            <person name="Gallant J.R."/>
            <person name="Traeger L.L."/>
            <person name="Volkening J.D."/>
            <person name="Moffett H."/>
            <person name="Chen P.H."/>
            <person name="Novina C.D."/>
            <person name="Phillips G.N.Jr."/>
            <person name="Anand R."/>
            <person name="Wells G.B."/>
            <person name="Pinch M."/>
            <person name="Guth R."/>
            <person name="Unguez G.A."/>
            <person name="Albert J.S."/>
            <person name="Zakon H.H."/>
            <person name="Samanta M.P."/>
            <person name="Sussman M.R."/>
        </authorList>
    </citation>
    <scope>NUCLEOTIDE SEQUENCE [LARGE SCALE GENOMIC DNA]</scope>
</reference>
<dbReference type="Pfam" id="PF03129">
    <property type="entry name" value="HGTP_anticodon"/>
    <property type="match status" value="1"/>
</dbReference>
<dbReference type="RefSeq" id="XP_026875321.2">
    <property type="nucleotide sequence ID" value="XM_027019520.2"/>
</dbReference>
<reference evidence="2" key="3">
    <citation type="submission" date="2020-05" db="EMBL/GenBank/DDBJ databases">
        <title>Electrophorus electricus (electric eel) genome, fEleEle1, primary haplotype.</title>
        <authorList>
            <person name="Myers G."/>
            <person name="Meyer A."/>
            <person name="Fedrigo O."/>
            <person name="Formenti G."/>
            <person name="Rhie A."/>
            <person name="Tracey A."/>
            <person name="Sims Y."/>
            <person name="Jarvis E.D."/>
        </authorList>
    </citation>
    <scope>NUCLEOTIDE SEQUENCE [LARGE SCALE GENOMIC DNA]</scope>
</reference>
<dbReference type="InterPro" id="IPR036621">
    <property type="entry name" value="Anticodon-bd_dom_sf"/>
</dbReference>
<dbReference type="AlphaFoldDB" id="A0A4W4E707"/>
<dbReference type="Proteomes" id="UP000314983">
    <property type="component" value="Chromosome 1"/>
</dbReference>
<evidence type="ECO:0000313" key="2">
    <source>
        <dbReference type="Ensembl" id="ENSEEEP00000007735.2"/>
    </source>
</evidence>
<sequence>MIVTYCIRRRLSLLRRETVTVSFLHELLRLPQHYRRTVLSHYSEGTSNDVADPASMLLQLCGRHYYIAPGAIHSASLKKGRGCGYGPLGLDLKQNVLEQWWTSVVRSRAQVFGISTLHSSMDGAAVKMIQGDAVRDMHSQTGLTEEHLAERLRQILQHKEFFRTSLLQGALERYVPSMELVNRKLPFGLAQTGLCYQPETADSDAVGCSSEVTEACLVWFCSPRTSSQWLDYWTRQRLQWWRKFALGPSDFSVRNVSGEDLRQGIPYGVEVLYQFPWGTEVLETLWNLGDTELLNTHQHSKAQLQCKDGRKVVLPHVIAVTANMDRGVLAYLSNSLQHVQKMDNKQRLHQRKVLKLHPVLAPVKVALDMARGPTSELRQVCEGLLQEFLEVGISAWPGYMDTIASMERQHAKYDEMGVLFVLTISESTLETGLLQVRNRDTTIRETMHISEIKPFFLKYISAAGKV</sequence>
<name>A0A4W4E707_ELEEL</name>
<dbReference type="GeneTree" id="ENSGT00940000153759"/>
<dbReference type="Gene3D" id="3.30.930.10">
    <property type="entry name" value="Bira Bifunctional Protein, Domain 2"/>
    <property type="match status" value="1"/>
</dbReference>
<keyword evidence="3" id="KW-1185">Reference proteome</keyword>
<gene>
    <name evidence="2" type="primary">POLG2</name>
</gene>
<dbReference type="InterPro" id="IPR004154">
    <property type="entry name" value="Anticodon-bd"/>
</dbReference>
<feature type="domain" description="Anticodon-binding" evidence="1">
    <location>
        <begin position="374"/>
        <end position="457"/>
    </location>
</feature>
<evidence type="ECO:0000313" key="3">
    <source>
        <dbReference type="Proteomes" id="UP000314983"/>
    </source>
</evidence>
<reference evidence="3" key="2">
    <citation type="journal article" date="2017" name="Sci. Adv.">
        <title>A tail of two voltages: Proteomic comparison of the three electric organs of the electric eel.</title>
        <authorList>
            <person name="Traeger L.L."/>
            <person name="Sabat G."/>
            <person name="Barrett-Wilt G.A."/>
            <person name="Wells G.B."/>
            <person name="Sussman M.R."/>
        </authorList>
    </citation>
    <scope>NUCLEOTIDE SEQUENCE [LARGE SCALE GENOMIC DNA]</scope>
</reference>
<dbReference type="InterPro" id="IPR027031">
    <property type="entry name" value="Gly-tRNA_synthase/POLG2"/>
</dbReference>
<dbReference type="GO" id="GO:0005739">
    <property type="term" value="C:mitochondrion"/>
    <property type="evidence" value="ECO:0007669"/>
    <property type="project" value="TreeGrafter"/>
</dbReference>
<dbReference type="PANTHER" id="PTHR10745">
    <property type="entry name" value="GLYCYL-TRNA SYNTHETASE/DNA POLYMERASE SUBUNIT GAMMA-2"/>
    <property type="match status" value="1"/>
</dbReference>
<dbReference type="SUPFAM" id="SSF52954">
    <property type="entry name" value="Class II aaRS ABD-related"/>
    <property type="match status" value="1"/>
</dbReference>
<proteinExistence type="predicted"/>
<dbReference type="Ensembl" id="ENSEEET00000007841.2">
    <property type="protein sequence ID" value="ENSEEEP00000007735.2"/>
    <property type="gene ID" value="ENSEEEG00000028881.1"/>
</dbReference>
<dbReference type="GeneID" id="113583272"/>
<accession>A0A4W4E707</accession>
<dbReference type="InterPro" id="IPR045864">
    <property type="entry name" value="aa-tRNA-synth_II/BPL/LPL"/>
</dbReference>
<dbReference type="PANTHER" id="PTHR10745:SF8">
    <property type="entry name" value="DNA POLYMERASE SUBUNIT GAMMA-2, MITOCHONDRIAL"/>
    <property type="match status" value="1"/>
</dbReference>
<protein>
    <recommendedName>
        <fullName evidence="1">Anticodon-binding domain-containing protein</fullName>
    </recommendedName>
</protein>
<dbReference type="Gene3D" id="3.40.50.800">
    <property type="entry name" value="Anticodon-binding domain"/>
    <property type="match status" value="1"/>
</dbReference>
<dbReference type="GO" id="GO:0006264">
    <property type="term" value="P:mitochondrial DNA replication"/>
    <property type="evidence" value="ECO:0007669"/>
    <property type="project" value="TreeGrafter"/>
</dbReference>
<organism evidence="2 3">
    <name type="scientific">Electrophorus electricus</name>
    <name type="common">Electric eel</name>
    <name type="synonym">Gymnotus electricus</name>
    <dbReference type="NCBI Taxonomy" id="8005"/>
    <lineage>
        <taxon>Eukaryota</taxon>
        <taxon>Metazoa</taxon>
        <taxon>Chordata</taxon>
        <taxon>Craniata</taxon>
        <taxon>Vertebrata</taxon>
        <taxon>Euteleostomi</taxon>
        <taxon>Actinopterygii</taxon>
        <taxon>Neopterygii</taxon>
        <taxon>Teleostei</taxon>
        <taxon>Ostariophysi</taxon>
        <taxon>Gymnotiformes</taxon>
        <taxon>Gymnotoidei</taxon>
        <taxon>Gymnotidae</taxon>
        <taxon>Electrophorus</taxon>
    </lineage>
</organism>
<evidence type="ECO:0000259" key="1">
    <source>
        <dbReference type="Pfam" id="PF03129"/>
    </source>
</evidence>
<reference evidence="2" key="5">
    <citation type="submission" date="2025-09" db="UniProtKB">
        <authorList>
            <consortium name="Ensembl"/>
        </authorList>
    </citation>
    <scope>IDENTIFICATION</scope>
</reference>
<dbReference type="OMA" id="WGQEVLE"/>
<dbReference type="SUPFAM" id="SSF55681">
    <property type="entry name" value="Class II aaRS and biotin synthetases"/>
    <property type="match status" value="1"/>
</dbReference>